<keyword evidence="2" id="KW-1185">Reference proteome</keyword>
<accession>A0ABP6BW51</accession>
<dbReference type="RefSeq" id="WP_344231062.1">
    <property type="nucleotide sequence ID" value="NZ_BAAARI010000038.1"/>
</dbReference>
<evidence type="ECO:0000313" key="1">
    <source>
        <dbReference type="EMBL" id="GAA2590647.1"/>
    </source>
</evidence>
<comment type="caution">
    <text evidence="1">The sequence shown here is derived from an EMBL/GenBank/DDBJ whole genome shotgun (WGS) entry which is preliminary data.</text>
</comment>
<dbReference type="Proteomes" id="UP001500274">
    <property type="component" value="Unassembled WGS sequence"/>
</dbReference>
<evidence type="ECO:0000313" key="2">
    <source>
        <dbReference type="Proteomes" id="UP001500274"/>
    </source>
</evidence>
<protein>
    <submittedName>
        <fullName evidence="1">Uncharacterized protein</fullName>
    </submittedName>
</protein>
<gene>
    <name evidence="1" type="ORF">GCM10009862_31220</name>
</gene>
<reference evidence="2" key="1">
    <citation type="journal article" date="2019" name="Int. J. Syst. Evol. Microbiol.">
        <title>The Global Catalogue of Microorganisms (GCM) 10K type strain sequencing project: providing services to taxonomists for standard genome sequencing and annotation.</title>
        <authorList>
            <consortium name="The Broad Institute Genomics Platform"/>
            <consortium name="The Broad Institute Genome Sequencing Center for Infectious Disease"/>
            <person name="Wu L."/>
            <person name="Ma J."/>
        </authorList>
    </citation>
    <scope>NUCLEOTIDE SEQUENCE [LARGE SCALE GENOMIC DNA]</scope>
    <source>
        <strain evidence="2">JCM 16365</strain>
    </source>
</reference>
<sequence>MNPDWTPHRRDDGELLGWIRPEGDDWVAVDLLGHDMTEPVEWLDAEEALEARGLGWLAEKWMLEREGEAPLAVRLVEVTPERIVVKSEDFGAIDAPLRIYELGWPAPAALRLRVPEDTPLTF</sequence>
<proteinExistence type="predicted"/>
<dbReference type="EMBL" id="BAAARI010000038">
    <property type="protein sequence ID" value="GAA2590647.1"/>
    <property type="molecule type" value="Genomic_DNA"/>
</dbReference>
<name>A0ABP6BW51_9MICO</name>
<organism evidence="1 2">
    <name type="scientific">Microbacterium binotii</name>
    <dbReference type="NCBI Taxonomy" id="462710"/>
    <lineage>
        <taxon>Bacteria</taxon>
        <taxon>Bacillati</taxon>
        <taxon>Actinomycetota</taxon>
        <taxon>Actinomycetes</taxon>
        <taxon>Micrococcales</taxon>
        <taxon>Microbacteriaceae</taxon>
        <taxon>Microbacterium</taxon>
    </lineage>
</organism>